<dbReference type="Gene3D" id="2.60.40.10">
    <property type="entry name" value="Immunoglobulins"/>
    <property type="match status" value="1"/>
</dbReference>
<dbReference type="GO" id="GO:0071555">
    <property type="term" value="P:cell wall organization"/>
    <property type="evidence" value="ECO:0007669"/>
    <property type="project" value="InterPro"/>
</dbReference>
<evidence type="ECO:0000256" key="1">
    <source>
        <dbReference type="SAM" id="SignalP"/>
    </source>
</evidence>
<dbReference type="EMBL" id="AP018316">
    <property type="protein sequence ID" value="BAZ87898.1"/>
    <property type="molecule type" value="Genomic_DNA"/>
</dbReference>
<organism evidence="3 4">
    <name type="scientific">Dolichospermum compactum NIES-806</name>
    <dbReference type="NCBI Taxonomy" id="1973481"/>
    <lineage>
        <taxon>Bacteria</taxon>
        <taxon>Bacillati</taxon>
        <taxon>Cyanobacteriota</taxon>
        <taxon>Cyanophyceae</taxon>
        <taxon>Nostocales</taxon>
        <taxon>Aphanizomenonaceae</taxon>
        <taxon>Dolichospermum</taxon>
        <taxon>Dolichospermum compactum</taxon>
    </lineage>
</organism>
<name>A0A1Z4V8X8_9CYAN</name>
<dbReference type="AlphaFoldDB" id="A0A1Z4V8X8"/>
<evidence type="ECO:0000259" key="2">
    <source>
        <dbReference type="Pfam" id="PF00345"/>
    </source>
</evidence>
<dbReference type="InterPro" id="IPR013783">
    <property type="entry name" value="Ig-like_fold"/>
</dbReference>
<sequence length="260" mass="28550">MFTLSSRLKLLLFPSLFLGLCFKTSQANASNYSVSPINVVLSPRVSTALLKLRNQDTSAASFQFKVFKWEQNAQGEDKLTPTEDIILFPSLLSVESQGERQIRLGSKVPINTVEKTYRLIVEELPTKTSQPTQNAIQVLTNLSIPIFLQPSQINQSGKMGQLAIKKGNLSFEINNTGNVNLRPQQITVQGLSATGEKIIETAVNSWYILAGNTKSYSVGLPPKEKYNGVKKLVVEVKTAKTTFKETLDTPQGACAAAYPP</sequence>
<feature type="domain" description="Pili assembly chaperone N-terminal" evidence="2">
    <location>
        <begin position="35"/>
        <end position="153"/>
    </location>
</feature>
<proteinExistence type="predicted"/>
<evidence type="ECO:0000313" key="4">
    <source>
        <dbReference type="Proteomes" id="UP000218702"/>
    </source>
</evidence>
<dbReference type="Proteomes" id="UP000218702">
    <property type="component" value="Chromosome"/>
</dbReference>
<gene>
    <name evidence="3" type="ORF">NIES806_41300</name>
</gene>
<dbReference type="KEGG" id="dcm:NIES806_41300"/>
<dbReference type="RefSeq" id="WP_231939901.1">
    <property type="nucleotide sequence ID" value="NZ_AP018316.1"/>
</dbReference>
<dbReference type="PANTHER" id="PTHR30251">
    <property type="entry name" value="PILUS ASSEMBLY CHAPERONE"/>
    <property type="match status" value="1"/>
</dbReference>
<reference evidence="3 4" key="1">
    <citation type="submission" date="2017-06" db="EMBL/GenBank/DDBJ databases">
        <title>Genome sequencing of cyanobaciteial culture collection at National Institute for Environmental Studies (NIES).</title>
        <authorList>
            <person name="Hirose Y."/>
            <person name="Shimura Y."/>
            <person name="Fujisawa T."/>
            <person name="Nakamura Y."/>
            <person name="Kawachi M."/>
        </authorList>
    </citation>
    <scope>NUCLEOTIDE SEQUENCE [LARGE SCALE GENOMIC DNA]</scope>
    <source>
        <strain evidence="3 4">NIES-806</strain>
    </source>
</reference>
<dbReference type="Pfam" id="PF00345">
    <property type="entry name" value="PapD_N"/>
    <property type="match status" value="1"/>
</dbReference>
<protein>
    <recommendedName>
        <fullName evidence="2">Pili assembly chaperone N-terminal domain-containing protein</fullName>
    </recommendedName>
</protein>
<accession>A0A1Z4V8X8</accession>
<evidence type="ECO:0000313" key="3">
    <source>
        <dbReference type="EMBL" id="BAZ87898.1"/>
    </source>
</evidence>
<keyword evidence="4" id="KW-1185">Reference proteome</keyword>
<feature type="chain" id="PRO_5012871015" description="Pili assembly chaperone N-terminal domain-containing protein" evidence="1">
    <location>
        <begin position="30"/>
        <end position="260"/>
    </location>
</feature>
<dbReference type="InterPro" id="IPR008962">
    <property type="entry name" value="PapD-like_sf"/>
</dbReference>
<dbReference type="PANTHER" id="PTHR30251:SF4">
    <property type="entry name" value="SLR1668 PROTEIN"/>
    <property type="match status" value="1"/>
</dbReference>
<dbReference type="GO" id="GO:0030288">
    <property type="term" value="C:outer membrane-bounded periplasmic space"/>
    <property type="evidence" value="ECO:0007669"/>
    <property type="project" value="InterPro"/>
</dbReference>
<dbReference type="InterPro" id="IPR016147">
    <property type="entry name" value="Pili_assmbl_chaperone_N"/>
</dbReference>
<dbReference type="SUPFAM" id="SSF49354">
    <property type="entry name" value="PapD-like"/>
    <property type="match status" value="1"/>
</dbReference>
<dbReference type="InterPro" id="IPR050643">
    <property type="entry name" value="Periplasmic_pilus_chap"/>
</dbReference>
<feature type="signal peptide" evidence="1">
    <location>
        <begin position="1"/>
        <end position="29"/>
    </location>
</feature>
<keyword evidence="1" id="KW-0732">Signal</keyword>